<dbReference type="HOGENOM" id="CLU_1659020_0_0_4"/>
<dbReference type="EMBL" id="GG658170">
    <property type="protein sequence ID" value="EEO29311.1"/>
    <property type="molecule type" value="Genomic_DNA"/>
</dbReference>
<dbReference type="AlphaFoldDB" id="C3X7Y5"/>
<reference evidence="2 3" key="1">
    <citation type="submission" date="2009-02" db="EMBL/GenBank/DDBJ databases">
        <title>The Genome Sequence of Oxalobacter formigenes OXCC13.</title>
        <authorList>
            <consortium name="The Broad Institute Genome Sequencing Platform"/>
            <person name="Ward D."/>
            <person name="Young S.K."/>
            <person name="Kodira C.D."/>
            <person name="Zeng Q."/>
            <person name="Koehrsen M."/>
            <person name="Alvarado L."/>
            <person name="Berlin A."/>
            <person name="Borenstein D."/>
            <person name="Chen Z."/>
            <person name="Engels R."/>
            <person name="Freedman E."/>
            <person name="Gellesch M."/>
            <person name="Goldberg J."/>
            <person name="Griggs A."/>
            <person name="Gujja S."/>
            <person name="Heiman D."/>
            <person name="Hepburn T."/>
            <person name="Howarth C."/>
            <person name="Jen D."/>
            <person name="Larson L."/>
            <person name="Lewis B."/>
            <person name="Mehta T."/>
            <person name="Park D."/>
            <person name="Pearson M."/>
            <person name="Roberts A."/>
            <person name="Saif S."/>
            <person name="Shea T."/>
            <person name="Shenoy N."/>
            <person name="Sisk P."/>
            <person name="Stolte C."/>
            <person name="Sykes S."/>
            <person name="Walk T."/>
            <person name="White J."/>
            <person name="Yandava C."/>
            <person name="Allison M.J."/>
            <person name="Lander E."/>
            <person name="Nusbaum C."/>
            <person name="Galagan J."/>
            <person name="Birren B."/>
        </authorList>
    </citation>
    <scope>NUCLEOTIDE SEQUENCE [LARGE SCALE GENOMIC DNA]</scope>
    <source>
        <strain evidence="2 3">OXCC13</strain>
    </source>
</reference>
<name>C3X7Y5_OXAFO</name>
<dbReference type="STRING" id="847.BRW83_1920"/>
<dbReference type="Pfam" id="PF03245">
    <property type="entry name" value="Phage_lysis"/>
    <property type="match status" value="1"/>
</dbReference>
<evidence type="ECO:0000313" key="3">
    <source>
        <dbReference type="Proteomes" id="UP000005089"/>
    </source>
</evidence>
<gene>
    <name evidence="2" type="ORF">OFBG_00339</name>
</gene>
<dbReference type="Proteomes" id="UP000005089">
    <property type="component" value="Unassembled WGS sequence"/>
</dbReference>
<dbReference type="OrthoDB" id="8724674at2"/>
<proteinExistence type="predicted"/>
<evidence type="ECO:0000313" key="2">
    <source>
        <dbReference type="EMBL" id="EEO29311.1"/>
    </source>
</evidence>
<keyword evidence="1" id="KW-0175">Coiled coil</keyword>
<dbReference type="InterPro" id="IPR004929">
    <property type="entry name" value="I-spanin"/>
</dbReference>
<dbReference type="GO" id="GO:0044659">
    <property type="term" value="P:viral release from host cell by cytolysis"/>
    <property type="evidence" value="ECO:0007669"/>
    <property type="project" value="InterPro"/>
</dbReference>
<evidence type="ECO:0008006" key="4">
    <source>
        <dbReference type="Google" id="ProtNLM"/>
    </source>
</evidence>
<organism evidence="2 3">
    <name type="scientific">Oxalobacter formigenes OXCC13</name>
    <dbReference type="NCBI Taxonomy" id="556269"/>
    <lineage>
        <taxon>Bacteria</taxon>
        <taxon>Pseudomonadati</taxon>
        <taxon>Pseudomonadota</taxon>
        <taxon>Betaproteobacteria</taxon>
        <taxon>Burkholderiales</taxon>
        <taxon>Oxalobacteraceae</taxon>
        <taxon>Oxalobacter</taxon>
    </lineage>
</organism>
<dbReference type="PROSITE" id="PS51257">
    <property type="entry name" value="PROKAR_LIPOPROTEIN"/>
    <property type="match status" value="1"/>
</dbReference>
<sequence length="159" mass="17606">MSLKSCLITGTLALIAGCLAGYWLCHLQWEASESQMNESQARQETERLEKAMEENRNLKETVSQMQIQTKKENDNEKRKYDDLLARINRGTVRVSVPASACVDVSEAGHSGTDDRETRAELDPATAESILAVGRDGDTAIRDLNLCIDQYNAVKSAITD</sequence>
<evidence type="ECO:0000256" key="1">
    <source>
        <dbReference type="SAM" id="Coils"/>
    </source>
</evidence>
<keyword evidence="3" id="KW-1185">Reference proteome</keyword>
<accession>C3X7Y5</accession>
<protein>
    <recommendedName>
        <fullName evidence="4">Bacteriophage lysis protein</fullName>
    </recommendedName>
</protein>
<feature type="coiled-coil region" evidence="1">
    <location>
        <begin position="38"/>
        <end position="68"/>
    </location>
</feature>
<dbReference type="RefSeq" id="WP_005879692.1">
    <property type="nucleotide sequence ID" value="NZ_CP019430.1"/>
</dbReference>